<dbReference type="PANTHER" id="PTHR35580:SF1">
    <property type="entry name" value="PHYTASE-LIKE DOMAIN-CONTAINING PROTEIN"/>
    <property type="match status" value="1"/>
</dbReference>
<dbReference type="PROSITE" id="PS51272">
    <property type="entry name" value="SLH"/>
    <property type="match status" value="3"/>
</dbReference>
<gene>
    <name evidence="7" type="ORF">L7E55_14345</name>
</gene>
<feature type="region of interest" description="Disordered" evidence="3">
    <location>
        <begin position="1397"/>
        <end position="1421"/>
    </location>
</feature>
<evidence type="ECO:0000313" key="8">
    <source>
        <dbReference type="Proteomes" id="UP001154312"/>
    </source>
</evidence>
<dbReference type="Proteomes" id="UP001154312">
    <property type="component" value="Unassembled WGS sequence"/>
</dbReference>
<dbReference type="SMART" id="SM00060">
    <property type="entry name" value="FN3"/>
    <property type="match status" value="4"/>
</dbReference>
<dbReference type="InterPro" id="IPR032812">
    <property type="entry name" value="SbsA_Ig"/>
</dbReference>
<accession>A0A9X4JWK2</accession>
<feature type="region of interest" description="Disordered" evidence="3">
    <location>
        <begin position="831"/>
        <end position="856"/>
    </location>
</feature>
<comment type="caution">
    <text evidence="7">The sequence shown here is derived from an EMBL/GenBank/DDBJ whole genome shotgun (WGS) entry which is preliminary data.</text>
</comment>
<dbReference type="Pfam" id="PF25778">
    <property type="entry name" value="DUF7948"/>
    <property type="match status" value="1"/>
</dbReference>
<organism evidence="7 8">
    <name type="scientific">Pelotomaculum isophthalicicum JI</name>
    <dbReference type="NCBI Taxonomy" id="947010"/>
    <lineage>
        <taxon>Bacteria</taxon>
        <taxon>Bacillati</taxon>
        <taxon>Bacillota</taxon>
        <taxon>Clostridia</taxon>
        <taxon>Eubacteriales</taxon>
        <taxon>Desulfotomaculaceae</taxon>
        <taxon>Pelotomaculum</taxon>
    </lineage>
</organism>
<dbReference type="Pfam" id="PF00395">
    <property type="entry name" value="SLH"/>
    <property type="match status" value="3"/>
</dbReference>
<dbReference type="Pfam" id="PF06739">
    <property type="entry name" value="SBBP"/>
    <property type="match status" value="2"/>
</dbReference>
<feature type="compositionally biased region" description="Low complexity" evidence="3">
    <location>
        <begin position="1398"/>
        <end position="1421"/>
    </location>
</feature>
<feature type="domain" description="Fibronectin type-III" evidence="5">
    <location>
        <begin position="854"/>
        <end position="940"/>
    </location>
</feature>
<evidence type="ECO:0000256" key="4">
    <source>
        <dbReference type="SAM" id="SignalP"/>
    </source>
</evidence>
<dbReference type="Pfam" id="PF00041">
    <property type="entry name" value="fn3"/>
    <property type="match status" value="3"/>
</dbReference>
<evidence type="ECO:0000259" key="6">
    <source>
        <dbReference type="PROSITE" id="PS51272"/>
    </source>
</evidence>
<dbReference type="PROSITE" id="PS50853">
    <property type="entry name" value="FN3"/>
    <property type="match status" value="3"/>
</dbReference>
<dbReference type="Pfam" id="PF13205">
    <property type="entry name" value="Big_5"/>
    <property type="match status" value="1"/>
</dbReference>
<feature type="signal peptide" evidence="4">
    <location>
        <begin position="1"/>
        <end position="25"/>
    </location>
</feature>
<dbReference type="InterPro" id="IPR013783">
    <property type="entry name" value="Ig-like_fold"/>
</dbReference>
<dbReference type="SUPFAM" id="SSF49265">
    <property type="entry name" value="Fibronectin type III"/>
    <property type="match status" value="2"/>
</dbReference>
<feature type="chain" id="PRO_5040921530" evidence="4">
    <location>
        <begin position="26"/>
        <end position="1961"/>
    </location>
</feature>
<dbReference type="InterPro" id="IPR036116">
    <property type="entry name" value="FN3_sf"/>
</dbReference>
<feature type="domain" description="SLH" evidence="6">
    <location>
        <begin position="1849"/>
        <end position="1902"/>
    </location>
</feature>
<dbReference type="PANTHER" id="PTHR35580">
    <property type="entry name" value="CELL SURFACE GLYCOPROTEIN (S-LAYER PROTEIN)-LIKE PROTEIN"/>
    <property type="match status" value="1"/>
</dbReference>
<keyword evidence="8" id="KW-1185">Reference proteome</keyword>
<feature type="domain" description="Fibronectin type-III" evidence="5">
    <location>
        <begin position="751"/>
        <end position="845"/>
    </location>
</feature>
<dbReference type="RefSeq" id="WP_277444997.1">
    <property type="nucleotide sequence ID" value="NZ_JAKOAV010000033.1"/>
</dbReference>
<feature type="domain" description="SLH" evidence="6">
    <location>
        <begin position="1784"/>
        <end position="1847"/>
    </location>
</feature>
<keyword evidence="1 4" id="KW-0732">Signal</keyword>
<dbReference type="InterPro" id="IPR001119">
    <property type="entry name" value="SLH_dom"/>
</dbReference>
<feature type="domain" description="Fibronectin type-III" evidence="5">
    <location>
        <begin position="950"/>
        <end position="1052"/>
    </location>
</feature>
<dbReference type="CDD" id="cd00063">
    <property type="entry name" value="FN3"/>
    <property type="match status" value="3"/>
</dbReference>
<dbReference type="InterPro" id="IPR052918">
    <property type="entry name" value="Motility_Chemotaxis_Reg"/>
</dbReference>
<name>A0A9X4JWK2_9FIRM</name>
<evidence type="ECO:0000313" key="7">
    <source>
        <dbReference type="EMBL" id="MDF9409522.1"/>
    </source>
</evidence>
<proteinExistence type="predicted"/>
<feature type="domain" description="SLH" evidence="6">
    <location>
        <begin position="1903"/>
        <end position="1961"/>
    </location>
</feature>
<dbReference type="EMBL" id="JAKOAV010000033">
    <property type="protein sequence ID" value="MDF9409522.1"/>
    <property type="molecule type" value="Genomic_DNA"/>
</dbReference>
<dbReference type="SUPFAM" id="SSF63829">
    <property type="entry name" value="Calcium-dependent phosphotriesterase"/>
    <property type="match status" value="1"/>
</dbReference>
<reference evidence="7" key="1">
    <citation type="submission" date="2022-02" db="EMBL/GenBank/DDBJ databases">
        <authorList>
            <person name="Leng L."/>
        </authorList>
    </citation>
    <scope>NUCLEOTIDE SEQUENCE</scope>
    <source>
        <strain evidence="7">JI</strain>
    </source>
</reference>
<dbReference type="Gene3D" id="2.60.40.10">
    <property type="entry name" value="Immunoglobulins"/>
    <property type="match status" value="4"/>
</dbReference>
<keyword evidence="2" id="KW-0677">Repeat</keyword>
<dbReference type="InterPro" id="IPR010620">
    <property type="entry name" value="SBBP_repeat"/>
</dbReference>
<evidence type="ECO:0000256" key="1">
    <source>
        <dbReference type="ARBA" id="ARBA00022729"/>
    </source>
</evidence>
<sequence>MRFRKLIIGLLTAALLCLGGTFALAGSAVTAAAGGATPEMQAKMASVQVPFLPNEGQIKDERVKFYAGTFAGTVFVTNDGLTYALPKGEDGGWAVREEFAGARALAPAPVGEPGASVNYYLGDDSGKWRTNLPSYGMITLGEVYDKISVNLKAHGDNVEKIFTVAPGGDPAAIAVKVTGADKLTVNDRGELELSTKLGTVEMTRPSAYQEIGGQRVEVNVAYVVNGGSYGFELGEYNRACPLVIDPLLGSTFLGGSGAETGYCIALDKYGYVYVAGTTKSPTFPGASQGFGNTQIDTANGDMFVAKMSPDLTRLLAATYLGGSAADSINNTGNCLAVAPSGEVYLTGYTMSPDFPHPGGAYQGYVDTHSSSDIFVARLSGDLSQLKSATYLGGADNDRPNAIGIDSQGNVFVAGTTYMDGNLPTTSSAYQQAHKATTAITDGFISKFSPDLSELRASTYLGGAAATTIYCMSIDSSDNVYVAGNTVYNASKNLPVTPGAYNQVKNTNANLQSFVSELDNNLANLLASTYLGTGSGGETLVSIALGKDAGGNTVVYAGGYTTETDFVSAGPGYASAYQTGSNGVNEMFIAELNGGLTQRLAATYLGTSVADTLRKIVLDSGGNLYIEGTSSSPSSYPCSAGAYSTARNGTSGTDIVISRMKGDLTRTASDPSGLLASTYFGGANSNDTPYDMTLDAWGNVYLTGLPAASGFPITTGACQPSLSGASDAFVAKFTGDLTHDGPADTTAPVWVDGGSLTVSNVTYSGLTLTWTPASDNVGVTGYQIYQDGAVAYTVSSATYTQAGGLVQYNLTGLNSSATYNFRVEAVDAGNNWSTGGPTANASTPAEPDTTPPYWTNGSLTPSGITKNSVSLTWSDAQDNVGVAGYQIIGSGSVVATVYGDTTYNITGLTASTPYTFRVQAFDALGNYSTDGPSVDVTTAADVDIVPPFWPIDGKLSYVSLSDTSIRISWPAATDNGSGLAGYKIIMATATNNGVPVDPVITNVDDASITKYTFTGLTTGQGYYCKIEAFDRVGNVSANGPSSTISPGAGTYLSCAYLTTISGTPPSSTTRVAIEGNSGVPLRPTIKLIFSNNVVNDGVWDNSTYSNKNCISLQIASGENAGQSVPVNVFRIPDLETASTPKDTINFQERNNIFVSPLNDLTPGVQYKIIISGNLIAKNTDRGPMGYERDILFTTAPAVTGDVTVAAGSKDLLITGGTPSGTTVTVPGSVTDATINVSAFLGAPAGGTVTTSALPAVTINANTTINASPVQVQIPAGVTISAPASWDGTINVPTVKPNNSVAVTADQGRTATVNAAVEIGFGDIPLTFDNAVKIIIPGQARKDAGYVRGITFTKISTVMAENTQAAGDALPAGGDGKIDDGSDLVIWTKHFTRFVTYTQTNSDSGSSTDTGPPTWPSGSTLTGEKVGSDVDLSWTPAVDDMGIIGYKIYMDGGKIAEVGSSPRLYKVTNVQGPHTFKVEAGDNAGHWSTDGPEKYVTGTGDKPLNFVSALTTLTGSTSSFTDEIEGKSNVPVKPVIRLVFDKNVTTELIWPANEQCFTMQDSNGVSVQISVTHVRNDVNFDERQHVYITPVSNLTPGKTYKIIISKNLVANNGNTLGSDVTINFTVAGGTSPPDDIPVLDPDAPVYTTGSGSVDPALGAAVGLGDKARVIIPKNALKETSSVTVTVKEVTSPPAAPSGFKIAGKVYEFTVGDQSTYTFNSNVAITLSFDPAAIGPDETAAVYYYDESQKNWVSLGGTITGNTVTVQVNHFTKFAVFAVKKTEVPVVAPGTLTDIAGHWAEANIRKLVELGAVSGYPNGTFKPDNTITRAEFATVLVKAFKLDLRNGRVFQDTAAHWAKDYISTAAVFGIVSGYEDGSFGPDDLITREQMTVMIVKAAKPEAVNEEATFADSDGISVWAKSAVATAVKYGIMKGYPDNTFQPQGSAKRAEAVTVIVNALRLQIH</sequence>
<evidence type="ECO:0000259" key="5">
    <source>
        <dbReference type="PROSITE" id="PS50853"/>
    </source>
</evidence>
<evidence type="ECO:0000256" key="3">
    <source>
        <dbReference type="SAM" id="MobiDB-lite"/>
    </source>
</evidence>
<dbReference type="InterPro" id="IPR003961">
    <property type="entry name" value="FN3_dom"/>
</dbReference>
<protein>
    <submittedName>
        <fullName evidence="7">S-layer homology domain-containing protein</fullName>
    </submittedName>
</protein>
<evidence type="ECO:0000256" key="2">
    <source>
        <dbReference type="ARBA" id="ARBA00022737"/>
    </source>
</evidence>
<dbReference type="InterPro" id="IPR057708">
    <property type="entry name" value="DUF7948"/>
</dbReference>
<feature type="compositionally biased region" description="Polar residues" evidence="3">
    <location>
        <begin position="831"/>
        <end position="842"/>
    </location>
</feature>